<name>A0A1E5QN32_9CYAN</name>
<protein>
    <recommendedName>
        <fullName evidence="2">Carrier domain-containing protein</fullName>
    </recommendedName>
</protein>
<feature type="domain" description="Carrier" evidence="2">
    <location>
        <begin position="339"/>
        <end position="392"/>
    </location>
</feature>
<dbReference type="InterPro" id="IPR009081">
    <property type="entry name" value="PP-bd_ACP"/>
</dbReference>
<dbReference type="OrthoDB" id="510924at2"/>
<dbReference type="EMBL" id="MJGC01000041">
    <property type="protein sequence ID" value="OEJ76089.1"/>
    <property type="molecule type" value="Genomic_DNA"/>
</dbReference>
<gene>
    <name evidence="3" type="ORF">BH720_05890</name>
</gene>
<keyword evidence="1" id="KW-0175">Coiled coil</keyword>
<proteinExistence type="predicted"/>
<reference evidence="3" key="1">
    <citation type="submission" date="2016-09" db="EMBL/GenBank/DDBJ databases">
        <title>Draft genome of thermotolerant cyanobacterium Desertifilum sp. strain IPPAS B-1220.</title>
        <authorList>
            <person name="Sinetova M.A."/>
            <person name="Bolakhan K."/>
            <person name="Zayadan B.K."/>
            <person name="Mironov K.S."/>
            <person name="Ustinova V."/>
            <person name="Kupriyanova E.V."/>
            <person name="Sidorov R.A."/>
            <person name="Skrypnik A.N."/>
            <person name="Gogoleva N.E."/>
            <person name="Gogolev Y.V."/>
            <person name="Los D.A."/>
        </authorList>
    </citation>
    <scope>NUCLEOTIDE SEQUENCE [LARGE SCALE GENOMIC DNA]</scope>
    <source>
        <strain evidence="3">IPPAS B-1220</strain>
    </source>
</reference>
<evidence type="ECO:0000313" key="3">
    <source>
        <dbReference type="EMBL" id="OEJ76089.1"/>
    </source>
</evidence>
<dbReference type="AlphaFoldDB" id="A0A1E5QN32"/>
<dbReference type="RefSeq" id="WP_069966247.1">
    <property type="nucleotide sequence ID" value="NZ_CM124774.1"/>
</dbReference>
<feature type="coiled-coil region" evidence="1">
    <location>
        <begin position="68"/>
        <end position="191"/>
    </location>
</feature>
<comment type="caution">
    <text evidence="3">The sequence shown here is derived from an EMBL/GenBank/DDBJ whole genome shotgun (WGS) entry which is preliminary data.</text>
</comment>
<dbReference type="Pfam" id="PF00550">
    <property type="entry name" value="PP-binding"/>
    <property type="match status" value="1"/>
</dbReference>
<dbReference type="Gene3D" id="1.10.1200.10">
    <property type="entry name" value="ACP-like"/>
    <property type="match status" value="2"/>
</dbReference>
<dbReference type="SUPFAM" id="SSF47336">
    <property type="entry name" value="ACP-like"/>
    <property type="match status" value="2"/>
</dbReference>
<dbReference type="InterPro" id="IPR036736">
    <property type="entry name" value="ACP-like_sf"/>
</dbReference>
<dbReference type="STRING" id="1781255.BH720_05890"/>
<sequence length="434" mass="51379">MSSDYELQVLKVAIQHYFNKFSPASLAELQQLEENCDLTVWKVATWIYQESGHPADFSRVRDIIQARIPNIKSRLLAEQKRKEEAEARRRLEQQRQAEAKAEAQRILEQKQREEAEKAHRLLEQKRQEELEAQRILEPKRKEKAEAQRLLEEKRLQEEERQRLLIKQRQEEEEAEARRILEEKQRKEAEIKVRVAPLLDQFQGNEKKATVFFKVRQIVAKYLDLDDEDINTSFEIEDNEGLDTVYIFEDVEEEFELEIPDEEVDQKLGRYWQLGFSFDNLLNLVYEQLGDEYFQYEEAEKPGVVLDEKQQQEAEFRAKKISLLEQLEGNQKKFDLFLELQQIIGEEGGIEQEDIQLNAHLSHDLGFDDEGASRLIVTIEELFKVEVFSDDLKQLGIYWARGWTFSSEPSDNNDHQGELCLVRELLDWLYSRVEA</sequence>
<evidence type="ECO:0000259" key="2">
    <source>
        <dbReference type="Pfam" id="PF00550"/>
    </source>
</evidence>
<accession>A0A1E5QN32</accession>
<organism evidence="3">
    <name type="scientific">Desertifilum tharense IPPAS B-1220</name>
    <dbReference type="NCBI Taxonomy" id="1781255"/>
    <lineage>
        <taxon>Bacteria</taxon>
        <taxon>Bacillati</taxon>
        <taxon>Cyanobacteriota</taxon>
        <taxon>Cyanophyceae</taxon>
        <taxon>Desertifilales</taxon>
        <taxon>Desertifilaceae</taxon>
        <taxon>Desertifilum</taxon>
    </lineage>
</organism>
<evidence type="ECO:0000256" key="1">
    <source>
        <dbReference type="SAM" id="Coils"/>
    </source>
</evidence>